<comment type="caution">
    <text evidence="1">The sequence shown here is derived from an EMBL/GenBank/DDBJ whole genome shotgun (WGS) entry which is preliminary data.</text>
</comment>
<reference evidence="1 2" key="1">
    <citation type="submission" date="2024-01" db="EMBL/GenBank/DDBJ databases">
        <title>The genomes of 5 underutilized Papilionoideae crops provide insights into root nodulation and disease resistanc.</title>
        <authorList>
            <person name="Jiang F."/>
        </authorList>
    </citation>
    <scope>NUCLEOTIDE SEQUENCE [LARGE SCALE GENOMIC DNA]</scope>
    <source>
        <strain evidence="1">DUOXIRENSHENG_FW03</strain>
        <tissue evidence="1">Leaves</tissue>
    </source>
</reference>
<proteinExistence type="predicted"/>
<gene>
    <name evidence="1" type="ORF">VNO78_04591</name>
</gene>
<sequence>MCFPSSQIIFGSSAQLYPRSLVVFVNKVQNPTCFEQLGVYVEGVVEDGMVNVDLEVDAISEVVDNDKGAEAPREYSEVVDAIGSRSIIIHRHGAWMVSLGQ</sequence>
<organism evidence="1 2">
    <name type="scientific">Psophocarpus tetragonolobus</name>
    <name type="common">Winged bean</name>
    <name type="synonym">Dolichos tetragonolobus</name>
    <dbReference type="NCBI Taxonomy" id="3891"/>
    <lineage>
        <taxon>Eukaryota</taxon>
        <taxon>Viridiplantae</taxon>
        <taxon>Streptophyta</taxon>
        <taxon>Embryophyta</taxon>
        <taxon>Tracheophyta</taxon>
        <taxon>Spermatophyta</taxon>
        <taxon>Magnoliopsida</taxon>
        <taxon>eudicotyledons</taxon>
        <taxon>Gunneridae</taxon>
        <taxon>Pentapetalae</taxon>
        <taxon>rosids</taxon>
        <taxon>fabids</taxon>
        <taxon>Fabales</taxon>
        <taxon>Fabaceae</taxon>
        <taxon>Papilionoideae</taxon>
        <taxon>50 kb inversion clade</taxon>
        <taxon>NPAAA clade</taxon>
        <taxon>indigoferoid/millettioid clade</taxon>
        <taxon>Phaseoleae</taxon>
        <taxon>Psophocarpus</taxon>
    </lineage>
</organism>
<protein>
    <submittedName>
        <fullName evidence="1">Uncharacterized protein</fullName>
    </submittedName>
</protein>
<dbReference type="EMBL" id="JAYMYS010000001">
    <property type="protein sequence ID" value="KAK7412879.1"/>
    <property type="molecule type" value="Genomic_DNA"/>
</dbReference>
<dbReference type="Proteomes" id="UP001386955">
    <property type="component" value="Unassembled WGS sequence"/>
</dbReference>
<evidence type="ECO:0000313" key="2">
    <source>
        <dbReference type="Proteomes" id="UP001386955"/>
    </source>
</evidence>
<evidence type="ECO:0000313" key="1">
    <source>
        <dbReference type="EMBL" id="KAK7412879.1"/>
    </source>
</evidence>
<name>A0AAN9T2L6_PSOTE</name>
<keyword evidence="2" id="KW-1185">Reference proteome</keyword>
<dbReference type="AlphaFoldDB" id="A0AAN9T2L6"/>
<accession>A0AAN9T2L6</accession>